<evidence type="ECO:0000313" key="3">
    <source>
        <dbReference type="Proteomes" id="UP001142489"/>
    </source>
</evidence>
<accession>A0A9Q1B3I8</accession>
<proteinExistence type="predicted"/>
<dbReference type="EMBL" id="JAPFRF010000005">
    <property type="protein sequence ID" value="KAJ7332265.1"/>
    <property type="molecule type" value="Genomic_DNA"/>
</dbReference>
<dbReference type="Proteomes" id="UP001142489">
    <property type="component" value="Unassembled WGS sequence"/>
</dbReference>
<feature type="compositionally biased region" description="Polar residues" evidence="1">
    <location>
        <begin position="1"/>
        <end position="10"/>
    </location>
</feature>
<organism evidence="2 3">
    <name type="scientific">Phrynocephalus forsythii</name>
    <dbReference type="NCBI Taxonomy" id="171643"/>
    <lineage>
        <taxon>Eukaryota</taxon>
        <taxon>Metazoa</taxon>
        <taxon>Chordata</taxon>
        <taxon>Craniata</taxon>
        <taxon>Vertebrata</taxon>
        <taxon>Euteleostomi</taxon>
        <taxon>Lepidosauria</taxon>
        <taxon>Squamata</taxon>
        <taxon>Bifurcata</taxon>
        <taxon>Unidentata</taxon>
        <taxon>Episquamata</taxon>
        <taxon>Toxicofera</taxon>
        <taxon>Iguania</taxon>
        <taxon>Acrodonta</taxon>
        <taxon>Agamidae</taxon>
        <taxon>Agaminae</taxon>
        <taxon>Phrynocephalus</taxon>
    </lineage>
</organism>
<gene>
    <name evidence="2" type="ORF">JRQ81_014445</name>
</gene>
<evidence type="ECO:0000313" key="2">
    <source>
        <dbReference type="EMBL" id="KAJ7332265.1"/>
    </source>
</evidence>
<reference evidence="2" key="1">
    <citation type="journal article" date="2023" name="DNA Res.">
        <title>Chromosome-level genome assembly of Phrynocephalus forsythii using third-generation DNA sequencing and Hi-C analysis.</title>
        <authorList>
            <person name="Qi Y."/>
            <person name="Zhao W."/>
            <person name="Zhao Y."/>
            <person name="Niu C."/>
            <person name="Cao S."/>
            <person name="Zhang Y."/>
        </authorList>
    </citation>
    <scope>NUCLEOTIDE SEQUENCE</scope>
    <source>
        <tissue evidence="2">Muscle</tissue>
    </source>
</reference>
<keyword evidence="3" id="KW-1185">Reference proteome</keyword>
<feature type="region of interest" description="Disordered" evidence="1">
    <location>
        <begin position="1"/>
        <end position="30"/>
    </location>
</feature>
<evidence type="ECO:0000256" key="1">
    <source>
        <dbReference type="SAM" id="MobiDB-lite"/>
    </source>
</evidence>
<sequence>MSPATSTQSGTKRHSLAATRQSVGEAACPENQGTTSLGELMRCSLASLGHSLGENICPEDADEVLSTIMSQRVQAKQPSSGERMSWTFPKQRLSLWPKWWFSKVRKVFNKSSQQEAGRGCGRGWRNWRLPCCNNRVHPVVESVTKTIQVLPPAAVVPAAGGERVSPDIVRGGDELDLPQTKAELVAEVVVSVRVFARFSQLRKLFNKSGQAGEEAGHGHGRGHGRNWWNRRLPCCNNRVHPVVGSVVRIIEVLPPAAVVPAAGGERVSPGTTTRHSLAASEQSVGDSLGKNICLVDEDDVLSSIMTQAVHAKQAQETEAKIQRHLHRFQECGKKPMELRWLLAGKGMDPSGPASRRTVGGGSVGNPQAHLGSGRGALIDAELARGKGTEVPRTPPRKGKATSGPEEPPPPLSRSPTARDQAQKQKPQTEPGCLPWRPRPASSPGLSLAAQLQDSSSNVSSGPHVAFQIRGGARGT</sequence>
<name>A0A9Q1B3I8_9SAUR</name>
<protein>
    <submittedName>
        <fullName evidence="2">Uncharacterized protein</fullName>
    </submittedName>
</protein>
<dbReference type="AlphaFoldDB" id="A0A9Q1B3I8"/>
<feature type="region of interest" description="Disordered" evidence="1">
    <location>
        <begin position="344"/>
        <end position="475"/>
    </location>
</feature>
<comment type="caution">
    <text evidence="2">The sequence shown here is derived from an EMBL/GenBank/DDBJ whole genome shotgun (WGS) entry which is preliminary data.</text>
</comment>
<feature type="compositionally biased region" description="Polar residues" evidence="1">
    <location>
        <begin position="413"/>
        <end position="427"/>
    </location>
</feature>
<feature type="compositionally biased region" description="Low complexity" evidence="1">
    <location>
        <begin position="445"/>
        <end position="456"/>
    </location>
</feature>